<dbReference type="PROSITE" id="PS51677">
    <property type="entry name" value="NODB"/>
    <property type="match status" value="1"/>
</dbReference>
<reference evidence="4 5" key="1">
    <citation type="submission" date="2016-10" db="EMBL/GenBank/DDBJ databases">
        <authorList>
            <person name="de Groot N.N."/>
        </authorList>
    </citation>
    <scope>NUCLEOTIDE SEQUENCE [LARGE SCALE GENOMIC DNA]</scope>
    <source>
        <strain evidence="4 5">CGMCC 4.1877</strain>
    </source>
</reference>
<sequence>MFRVEEAAPWRAFTSPRVLMYHFFGAPLSGRDPDHLFVTAENFRTNLGSLLDSGWRPVDLDSYLGWWAGDVRLPHKSFLLTIDDAHRSVVDLAAPILSSFGIPSVLFVPSGLIGGAVCWSDDYARERIATADELRRLPTTGMELGVHGFDHTRMVALGPSELRRHTVDARLELERVTGVRARAFAYPYGTHDSVTRRGVAEAGYTVSFAVARERGSFARWRICVDGNDSQTAFRFKLTPTYAAASLLGGRAWRARHLVRDQVEAVRRATIAGTGRPRVR</sequence>
<dbReference type="GO" id="GO:0005576">
    <property type="term" value="C:extracellular region"/>
    <property type="evidence" value="ECO:0007669"/>
    <property type="project" value="UniProtKB-SubCell"/>
</dbReference>
<organism evidence="4 5">
    <name type="scientific">Pseudonocardia ammonioxydans</name>
    <dbReference type="NCBI Taxonomy" id="260086"/>
    <lineage>
        <taxon>Bacteria</taxon>
        <taxon>Bacillati</taxon>
        <taxon>Actinomycetota</taxon>
        <taxon>Actinomycetes</taxon>
        <taxon>Pseudonocardiales</taxon>
        <taxon>Pseudonocardiaceae</taxon>
        <taxon>Pseudonocardia</taxon>
    </lineage>
</organism>
<dbReference type="EMBL" id="FOUY01000023">
    <property type="protein sequence ID" value="SFN86608.1"/>
    <property type="molecule type" value="Genomic_DNA"/>
</dbReference>
<dbReference type="CDD" id="cd10918">
    <property type="entry name" value="CE4_NodB_like_5s_6s"/>
    <property type="match status" value="1"/>
</dbReference>
<keyword evidence="5" id="KW-1185">Reference proteome</keyword>
<dbReference type="PANTHER" id="PTHR34216:SF3">
    <property type="entry name" value="POLY-BETA-1,6-N-ACETYL-D-GLUCOSAMINE N-DEACETYLASE"/>
    <property type="match status" value="1"/>
</dbReference>
<proteinExistence type="predicted"/>
<name>A0A1I5CHZ4_PSUAM</name>
<dbReference type="InterPro" id="IPR011330">
    <property type="entry name" value="Glyco_hydro/deAcase_b/a-brl"/>
</dbReference>
<dbReference type="InterPro" id="IPR002509">
    <property type="entry name" value="NODB_dom"/>
</dbReference>
<comment type="subcellular location">
    <subcellularLocation>
        <location evidence="1">Secreted</location>
    </subcellularLocation>
</comment>
<dbReference type="AlphaFoldDB" id="A0A1I5CHZ4"/>
<evidence type="ECO:0000313" key="4">
    <source>
        <dbReference type="EMBL" id="SFN86608.1"/>
    </source>
</evidence>
<dbReference type="STRING" id="260086.SAMN05216207_102324"/>
<keyword evidence="2" id="KW-0732">Signal</keyword>
<gene>
    <name evidence="4" type="ORF">SAMN05216207_102324</name>
</gene>
<accession>A0A1I5CHZ4</accession>
<protein>
    <submittedName>
        <fullName evidence="4">Peptidoglycan/xylan/chitin deacetylase, PgdA/CDA1 family</fullName>
    </submittedName>
</protein>
<dbReference type="Gene3D" id="3.20.20.370">
    <property type="entry name" value="Glycoside hydrolase/deacetylase"/>
    <property type="match status" value="1"/>
</dbReference>
<dbReference type="Pfam" id="PF01522">
    <property type="entry name" value="Polysacc_deac_1"/>
    <property type="match status" value="1"/>
</dbReference>
<evidence type="ECO:0000256" key="1">
    <source>
        <dbReference type="ARBA" id="ARBA00004613"/>
    </source>
</evidence>
<feature type="domain" description="NodB homology" evidence="3">
    <location>
        <begin position="76"/>
        <end position="279"/>
    </location>
</feature>
<dbReference type="InterPro" id="IPR051398">
    <property type="entry name" value="Polysacch_Deacetylase"/>
</dbReference>
<evidence type="ECO:0000259" key="3">
    <source>
        <dbReference type="PROSITE" id="PS51677"/>
    </source>
</evidence>
<dbReference type="SUPFAM" id="SSF88713">
    <property type="entry name" value="Glycoside hydrolase/deacetylase"/>
    <property type="match status" value="1"/>
</dbReference>
<dbReference type="GO" id="GO:0016810">
    <property type="term" value="F:hydrolase activity, acting on carbon-nitrogen (but not peptide) bonds"/>
    <property type="evidence" value="ECO:0007669"/>
    <property type="project" value="InterPro"/>
</dbReference>
<dbReference type="GO" id="GO:0005975">
    <property type="term" value="P:carbohydrate metabolic process"/>
    <property type="evidence" value="ECO:0007669"/>
    <property type="project" value="InterPro"/>
</dbReference>
<dbReference type="PANTHER" id="PTHR34216">
    <property type="match status" value="1"/>
</dbReference>
<dbReference type="Proteomes" id="UP000199614">
    <property type="component" value="Unassembled WGS sequence"/>
</dbReference>
<evidence type="ECO:0000256" key="2">
    <source>
        <dbReference type="ARBA" id="ARBA00022729"/>
    </source>
</evidence>
<evidence type="ECO:0000313" key="5">
    <source>
        <dbReference type="Proteomes" id="UP000199614"/>
    </source>
</evidence>